<dbReference type="AlphaFoldDB" id="A0A4Y9Y0V8"/>
<dbReference type="NCBIfam" id="TIGR00004">
    <property type="entry name" value="Rid family detoxifying hydrolase"/>
    <property type="match status" value="1"/>
</dbReference>
<organism evidence="2 3">
    <name type="scientific">Rhodofomes roseus</name>
    <dbReference type="NCBI Taxonomy" id="34475"/>
    <lineage>
        <taxon>Eukaryota</taxon>
        <taxon>Fungi</taxon>
        <taxon>Dikarya</taxon>
        <taxon>Basidiomycota</taxon>
        <taxon>Agaricomycotina</taxon>
        <taxon>Agaricomycetes</taxon>
        <taxon>Polyporales</taxon>
        <taxon>Rhodofomes</taxon>
    </lineage>
</organism>
<dbReference type="GO" id="GO:0019239">
    <property type="term" value="F:deaminase activity"/>
    <property type="evidence" value="ECO:0007669"/>
    <property type="project" value="TreeGrafter"/>
</dbReference>
<comment type="caution">
    <text evidence="2">The sequence shown here is derived from an EMBL/GenBank/DDBJ whole genome shotgun (WGS) entry which is preliminary data.</text>
</comment>
<dbReference type="Pfam" id="PF01042">
    <property type="entry name" value="Ribonuc_L-PSP"/>
    <property type="match status" value="1"/>
</dbReference>
<reference evidence="2 3" key="1">
    <citation type="submission" date="2019-01" db="EMBL/GenBank/DDBJ databases">
        <title>Genome sequencing of the rare red list fungi Fomitopsis rosea.</title>
        <authorList>
            <person name="Buettner E."/>
            <person name="Kellner H."/>
        </authorList>
    </citation>
    <scope>NUCLEOTIDE SEQUENCE [LARGE SCALE GENOMIC DNA]</scope>
    <source>
        <strain evidence="2 3">DSM 105464</strain>
    </source>
</reference>
<protein>
    <recommendedName>
        <fullName evidence="4">YjgF-like protein</fullName>
    </recommendedName>
</protein>
<dbReference type="Gene3D" id="3.30.1330.40">
    <property type="entry name" value="RutC-like"/>
    <property type="match status" value="1"/>
</dbReference>
<dbReference type="Proteomes" id="UP000298390">
    <property type="component" value="Unassembled WGS sequence"/>
</dbReference>
<dbReference type="STRING" id="34475.A0A4Y9Y0V8"/>
<name>A0A4Y9Y0V8_9APHY</name>
<accession>A0A4Y9Y0V8</accession>
<evidence type="ECO:0008006" key="4">
    <source>
        <dbReference type="Google" id="ProtNLM"/>
    </source>
</evidence>
<dbReference type="SUPFAM" id="SSF55298">
    <property type="entry name" value="YjgF-like"/>
    <property type="match status" value="1"/>
</dbReference>
<dbReference type="InterPro" id="IPR035959">
    <property type="entry name" value="RutC-like_sf"/>
</dbReference>
<dbReference type="CDD" id="cd00448">
    <property type="entry name" value="YjgF_YER057c_UK114_family"/>
    <property type="match status" value="1"/>
</dbReference>
<comment type="similarity">
    <text evidence="1">Belongs to the RutC family.</text>
</comment>
<dbReference type="GO" id="GO:0005829">
    <property type="term" value="C:cytosol"/>
    <property type="evidence" value="ECO:0007669"/>
    <property type="project" value="TreeGrafter"/>
</dbReference>
<evidence type="ECO:0000313" key="2">
    <source>
        <dbReference type="EMBL" id="TFY55021.1"/>
    </source>
</evidence>
<dbReference type="FunFam" id="3.30.1330.40:FF:000001">
    <property type="entry name" value="L-PSP family endoribonuclease"/>
    <property type="match status" value="1"/>
</dbReference>
<evidence type="ECO:0000256" key="1">
    <source>
        <dbReference type="ARBA" id="ARBA00010552"/>
    </source>
</evidence>
<evidence type="ECO:0000313" key="3">
    <source>
        <dbReference type="Proteomes" id="UP000298390"/>
    </source>
</evidence>
<sequence length="169" mass="17746">MQSIARCATAAARLPLHRASRSAVQNLTTAQRFAPSFVLIRKMSLSIVSTPDAPAAVGPYNQAIKAGNLLFASGSLGINPATGKLVDGGVEAQTKQALKNMKTVIEAGGATIDKVVKTTVFLADMNDFAAMNAIYAEFFGGHKPARSAVQVARLPLDGRFEIECIVSLA</sequence>
<dbReference type="PANTHER" id="PTHR11803:SF39">
    <property type="entry name" value="2-IMINOBUTANOATE_2-IMINOPROPANOATE DEAMINASE"/>
    <property type="match status" value="1"/>
</dbReference>
<dbReference type="InterPro" id="IPR006056">
    <property type="entry name" value="RidA"/>
</dbReference>
<gene>
    <name evidence="2" type="ORF">EVJ58_g8520</name>
</gene>
<dbReference type="InterPro" id="IPR006175">
    <property type="entry name" value="YjgF/YER057c/UK114"/>
</dbReference>
<dbReference type="EMBL" id="SEKV01000634">
    <property type="protein sequence ID" value="TFY55021.1"/>
    <property type="molecule type" value="Genomic_DNA"/>
</dbReference>
<dbReference type="PANTHER" id="PTHR11803">
    <property type="entry name" value="2-IMINOBUTANOATE/2-IMINOPROPANOATE DEAMINASE RIDA"/>
    <property type="match status" value="1"/>
</dbReference>
<proteinExistence type="inferred from homology"/>